<dbReference type="InterPro" id="IPR027417">
    <property type="entry name" value="P-loop_NTPase"/>
</dbReference>
<comment type="caution">
    <text evidence="2">The sequence shown here is derived from an EMBL/GenBank/DDBJ whole genome shotgun (WGS) entry which is preliminary data.</text>
</comment>
<evidence type="ECO:0000259" key="1">
    <source>
        <dbReference type="Pfam" id="PF13086"/>
    </source>
</evidence>
<reference evidence="2 3" key="1">
    <citation type="journal article" date="2020" name="Cell">
        <title>Large-Scale Comparative Analyses of Tick Genomes Elucidate Their Genetic Diversity and Vector Capacities.</title>
        <authorList>
            <consortium name="Tick Genome and Microbiome Consortium (TIGMIC)"/>
            <person name="Jia N."/>
            <person name="Wang J."/>
            <person name="Shi W."/>
            <person name="Du L."/>
            <person name="Sun Y."/>
            <person name="Zhan W."/>
            <person name="Jiang J.F."/>
            <person name="Wang Q."/>
            <person name="Zhang B."/>
            <person name="Ji P."/>
            <person name="Bell-Sakyi L."/>
            <person name="Cui X.M."/>
            <person name="Yuan T.T."/>
            <person name="Jiang B.G."/>
            <person name="Yang W.F."/>
            <person name="Lam T.T."/>
            <person name="Chang Q.C."/>
            <person name="Ding S.J."/>
            <person name="Wang X.J."/>
            <person name="Zhu J.G."/>
            <person name="Ruan X.D."/>
            <person name="Zhao L."/>
            <person name="Wei J.T."/>
            <person name="Ye R.Z."/>
            <person name="Que T.C."/>
            <person name="Du C.H."/>
            <person name="Zhou Y.H."/>
            <person name="Cheng J.X."/>
            <person name="Dai P.F."/>
            <person name="Guo W.B."/>
            <person name="Han X.H."/>
            <person name="Huang E.J."/>
            <person name="Li L.F."/>
            <person name="Wei W."/>
            <person name="Gao Y.C."/>
            <person name="Liu J.Z."/>
            <person name="Shao H.Z."/>
            <person name="Wang X."/>
            <person name="Wang C.C."/>
            <person name="Yang T.C."/>
            <person name="Huo Q.B."/>
            <person name="Li W."/>
            <person name="Chen H.Y."/>
            <person name="Chen S.E."/>
            <person name="Zhou L.G."/>
            <person name="Ni X.B."/>
            <person name="Tian J.H."/>
            <person name="Sheng Y."/>
            <person name="Liu T."/>
            <person name="Pan Y.S."/>
            <person name="Xia L.Y."/>
            <person name="Li J."/>
            <person name="Zhao F."/>
            <person name="Cao W.C."/>
        </authorList>
    </citation>
    <scope>NUCLEOTIDE SEQUENCE [LARGE SCALE GENOMIC DNA]</scope>
    <source>
        <strain evidence="2">HaeL-2018</strain>
    </source>
</reference>
<dbReference type="Pfam" id="PF13086">
    <property type="entry name" value="AAA_11"/>
    <property type="match status" value="1"/>
</dbReference>
<dbReference type="Gene3D" id="3.40.50.300">
    <property type="entry name" value="P-loop containing nucleotide triphosphate hydrolases"/>
    <property type="match status" value="1"/>
</dbReference>
<sequence length="178" mass="20128">MACQAHDSADMMLKAAHAGMVVHLVVRRICLTELLHKNMQRKEAEHCQEVDQVITGQERQGRNCKGKTRQLMCIACLDVKALKHMELQLTKLQVQVQKVKQCEGKRRYIGEDGGQQPRNMNELKHAILRGAHVVLSTINSCWNTLPEEVFGRTNPCTFFCVLISEATQCTEVEALLCL</sequence>
<organism evidence="2 3">
    <name type="scientific">Haemaphysalis longicornis</name>
    <name type="common">Bush tick</name>
    <dbReference type="NCBI Taxonomy" id="44386"/>
    <lineage>
        <taxon>Eukaryota</taxon>
        <taxon>Metazoa</taxon>
        <taxon>Ecdysozoa</taxon>
        <taxon>Arthropoda</taxon>
        <taxon>Chelicerata</taxon>
        <taxon>Arachnida</taxon>
        <taxon>Acari</taxon>
        <taxon>Parasitiformes</taxon>
        <taxon>Ixodida</taxon>
        <taxon>Ixodoidea</taxon>
        <taxon>Ixodidae</taxon>
        <taxon>Haemaphysalinae</taxon>
        <taxon>Haemaphysalis</taxon>
    </lineage>
</organism>
<dbReference type="OrthoDB" id="2285229at2759"/>
<name>A0A9J6FE34_HAELO</name>
<dbReference type="Proteomes" id="UP000821853">
    <property type="component" value="Chromosome 1"/>
</dbReference>
<accession>A0A9J6FE34</accession>
<dbReference type="InterPro" id="IPR041677">
    <property type="entry name" value="DNA2/NAM7_AAA_11"/>
</dbReference>
<proteinExistence type="predicted"/>
<dbReference type="AlphaFoldDB" id="A0A9J6FE34"/>
<evidence type="ECO:0000313" key="3">
    <source>
        <dbReference type="Proteomes" id="UP000821853"/>
    </source>
</evidence>
<dbReference type="VEuPathDB" id="VectorBase:HLOH_057248"/>
<evidence type="ECO:0000313" key="2">
    <source>
        <dbReference type="EMBL" id="KAH9361258.1"/>
    </source>
</evidence>
<feature type="domain" description="DNA2/NAM7 helicase helicase" evidence="1">
    <location>
        <begin position="22"/>
        <end position="176"/>
    </location>
</feature>
<dbReference type="GO" id="GO:0004386">
    <property type="term" value="F:helicase activity"/>
    <property type="evidence" value="ECO:0007669"/>
    <property type="project" value="InterPro"/>
</dbReference>
<gene>
    <name evidence="2" type="ORF">HPB48_006820</name>
</gene>
<keyword evidence="3" id="KW-1185">Reference proteome</keyword>
<protein>
    <recommendedName>
        <fullName evidence="1">DNA2/NAM7 helicase helicase domain-containing protein</fullName>
    </recommendedName>
</protein>
<dbReference type="EMBL" id="JABSTR010000001">
    <property type="protein sequence ID" value="KAH9361258.1"/>
    <property type="molecule type" value="Genomic_DNA"/>
</dbReference>